<reference evidence="1" key="1">
    <citation type="journal article" date="2023" name="Mol. Phylogenet. Evol.">
        <title>Genome-scale phylogeny and comparative genomics of the fungal order Sordariales.</title>
        <authorList>
            <person name="Hensen N."/>
            <person name="Bonometti L."/>
            <person name="Westerberg I."/>
            <person name="Brannstrom I.O."/>
            <person name="Guillou S."/>
            <person name="Cros-Aarteil S."/>
            <person name="Calhoun S."/>
            <person name="Haridas S."/>
            <person name="Kuo A."/>
            <person name="Mondo S."/>
            <person name="Pangilinan J."/>
            <person name="Riley R."/>
            <person name="LaButti K."/>
            <person name="Andreopoulos B."/>
            <person name="Lipzen A."/>
            <person name="Chen C."/>
            <person name="Yan M."/>
            <person name="Daum C."/>
            <person name="Ng V."/>
            <person name="Clum A."/>
            <person name="Steindorff A."/>
            <person name="Ohm R.A."/>
            <person name="Martin F."/>
            <person name="Silar P."/>
            <person name="Natvig D.O."/>
            <person name="Lalanne C."/>
            <person name="Gautier V."/>
            <person name="Ament-Velasquez S.L."/>
            <person name="Kruys A."/>
            <person name="Hutchinson M.I."/>
            <person name="Powell A.J."/>
            <person name="Barry K."/>
            <person name="Miller A.N."/>
            <person name="Grigoriev I.V."/>
            <person name="Debuchy R."/>
            <person name="Gladieux P."/>
            <person name="Hiltunen Thoren M."/>
            <person name="Johannesson H."/>
        </authorList>
    </citation>
    <scope>NUCLEOTIDE SEQUENCE</scope>
    <source>
        <strain evidence="1">CBS 168.71</strain>
    </source>
</reference>
<keyword evidence="2" id="KW-1185">Reference proteome</keyword>
<protein>
    <recommendedName>
        <fullName evidence="3">Protein kinase domain-containing protein</fullName>
    </recommendedName>
</protein>
<dbReference type="GeneID" id="87844155"/>
<evidence type="ECO:0008006" key="3">
    <source>
        <dbReference type="Google" id="ProtNLM"/>
    </source>
</evidence>
<dbReference type="Proteomes" id="UP001278766">
    <property type="component" value="Unassembled WGS sequence"/>
</dbReference>
<evidence type="ECO:0000313" key="1">
    <source>
        <dbReference type="EMBL" id="KAK3290496.1"/>
    </source>
</evidence>
<proteinExistence type="predicted"/>
<accession>A0AAE0H7S5</accession>
<gene>
    <name evidence="1" type="ORF">B0H64DRAFT_452561</name>
</gene>
<dbReference type="SUPFAM" id="SSF56112">
    <property type="entry name" value="Protein kinase-like (PK-like)"/>
    <property type="match status" value="1"/>
</dbReference>
<dbReference type="EMBL" id="JAUEPN010000013">
    <property type="protein sequence ID" value="KAK3290496.1"/>
    <property type="molecule type" value="Genomic_DNA"/>
</dbReference>
<dbReference type="AlphaFoldDB" id="A0AAE0H7S5"/>
<organism evidence="1 2">
    <name type="scientific">Chaetomium fimeti</name>
    <dbReference type="NCBI Taxonomy" id="1854472"/>
    <lineage>
        <taxon>Eukaryota</taxon>
        <taxon>Fungi</taxon>
        <taxon>Dikarya</taxon>
        <taxon>Ascomycota</taxon>
        <taxon>Pezizomycotina</taxon>
        <taxon>Sordariomycetes</taxon>
        <taxon>Sordariomycetidae</taxon>
        <taxon>Sordariales</taxon>
        <taxon>Chaetomiaceae</taxon>
        <taxon>Chaetomium</taxon>
    </lineage>
</organism>
<name>A0AAE0H7S5_9PEZI</name>
<evidence type="ECO:0000313" key="2">
    <source>
        <dbReference type="Proteomes" id="UP001278766"/>
    </source>
</evidence>
<comment type="caution">
    <text evidence="1">The sequence shown here is derived from an EMBL/GenBank/DDBJ whole genome shotgun (WGS) entry which is preliminary data.</text>
</comment>
<reference evidence="1" key="2">
    <citation type="submission" date="2023-06" db="EMBL/GenBank/DDBJ databases">
        <authorList>
            <consortium name="Lawrence Berkeley National Laboratory"/>
            <person name="Haridas S."/>
            <person name="Hensen N."/>
            <person name="Bonometti L."/>
            <person name="Westerberg I."/>
            <person name="Brannstrom I.O."/>
            <person name="Guillou S."/>
            <person name="Cros-Aarteil S."/>
            <person name="Calhoun S."/>
            <person name="Kuo A."/>
            <person name="Mondo S."/>
            <person name="Pangilinan J."/>
            <person name="Riley R."/>
            <person name="Labutti K."/>
            <person name="Andreopoulos B."/>
            <person name="Lipzen A."/>
            <person name="Chen C."/>
            <person name="Yanf M."/>
            <person name="Daum C."/>
            <person name="Ng V."/>
            <person name="Clum A."/>
            <person name="Steindorff A."/>
            <person name="Ohm R."/>
            <person name="Martin F."/>
            <person name="Silar P."/>
            <person name="Natvig D."/>
            <person name="Lalanne C."/>
            <person name="Gautier V."/>
            <person name="Ament-Velasquez S.L."/>
            <person name="Kruys A."/>
            <person name="Hutchinson M.I."/>
            <person name="Powell A.J."/>
            <person name="Barry K."/>
            <person name="Miller A.N."/>
            <person name="Grigoriev I.V."/>
            <person name="Debuchy R."/>
            <person name="Gladieux P."/>
            <person name="Thoren M.H."/>
            <person name="Johannesson H."/>
        </authorList>
    </citation>
    <scope>NUCLEOTIDE SEQUENCE</scope>
    <source>
        <strain evidence="1">CBS 168.71</strain>
    </source>
</reference>
<dbReference type="RefSeq" id="XP_062654010.1">
    <property type="nucleotide sequence ID" value="XM_062807207.1"/>
</dbReference>
<dbReference type="InterPro" id="IPR011009">
    <property type="entry name" value="Kinase-like_dom_sf"/>
</dbReference>
<sequence length="359" mass="40061">MDWEPPPDPEKPSCPYVVGFKMAVTPHTPPPPFGGANYRHPGARPADSYDKITAPGYTQTRYCVKDLKPDEAPSSAASTNPDPWLVIESVIRGGDKAGAQVVACHWDNDPSKTTYLAKIYDPLYYDFEGAEHRGIATDVVWDAERDYSVEAAAYEELKAYETRWAISATTMLQDESNNIKGCYPAYFGSFAFKPRVVVGGLAYTRTVPLILTEYLPGPSMEQMMAVKHVKTPGKRGFDTVIEVPGTDDARIHAFTRAAESYLKLVRAGVGQGDFAPRNIFLLGDLHSPTLRAVISDFNVARVFSRMSPPRTPPKMADPDSFCAAPGWEARFEHWLPGWFFTDEERRNSRLRIEFPNEEV</sequence>